<dbReference type="Proteomes" id="UP000812287">
    <property type="component" value="Unassembled WGS sequence"/>
</dbReference>
<evidence type="ECO:0000313" key="1">
    <source>
        <dbReference type="EMBL" id="KAG7447429.1"/>
    </source>
</evidence>
<accession>A0A9P7VUZ9</accession>
<reference evidence="1" key="1">
    <citation type="submission" date="2020-11" db="EMBL/GenBank/DDBJ databases">
        <title>Adaptations for nitrogen fixation in a non-lichenized fungal sporocarp promotes dispersal by wood-feeding termites.</title>
        <authorList>
            <consortium name="DOE Joint Genome Institute"/>
            <person name="Koch R.A."/>
            <person name="Yoon G."/>
            <person name="Arayal U."/>
            <person name="Lail K."/>
            <person name="Amirebrahimi M."/>
            <person name="Labutti K."/>
            <person name="Lipzen A."/>
            <person name="Riley R."/>
            <person name="Barry K."/>
            <person name="Henrissat B."/>
            <person name="Grigoriev I.V."/>
            <person name="Herr J.R."/>
            <person name="Aime M.C."/>
        </authorList>
    </citation>
    <scope>NUCLEOTIDE SEQUENCE</scope>
    <source>
        <strain evidence="1">MCA 3950</strain>
    </source>
</reference>
<dbReference type="EMBL" id="MU250532">
    <property type="protein sequence ID" value="KAG7447429.1"/>
    <property type="molecule type" value="Genomic_DNA"/>
</dbReference>
<comment type="caution">
    <text evidence="1">The sequence shown here is derived from an EMBL/GenBank/DDBJ whole genome shotgun (WGS) entry which is preliminary data.</text>
</comment>
<dbReference type="RefSeq" id="XP_043040929.1">
    <property type="nucleotide sequence ID" value="XM_043177100.1"/>
</dbReference>
<gene>
    <name evidence="1" type="ORF">BT62DRAFT_1005045</name>
</gene>
<sequence>MSTTSIRYIIGSPSFTSRITNLMLYNIICSTFDDFPYILSYFSKLKSVDYDVHFCDMPTDNCFHCGMQYMADVFAETLVIDDSPPSPPETPQTISIEDCSSLTSYRSAERSALYNWPVSMIAHICEPLALSPYLHSSGATLKHIGLGFETEEAIEFSPFASQATITPSVTSDSVYEELTFDVSSPMLRLPYTKSEQHPNS</sequence>
<dbReference type="AlphaFoldDB" id="A0A9P7VUZ9"/>
<proteinExistence type="predicted"/>
<organism evidence="1 2">
    <name type="scientific">Guyanagaster necrorhizus</name>
    <dbReference type="NCBI Taxonomy" id="856835"/>
    <lineage>
        <taxon>Eukaryota</taxon>
        <taxon>Fungi</taxon>
        <taxon>Dikarya</taxon>
        <taxon>Basidiomycota</taxon>
        <taxon>Agaricomycotina</taxon>
        <taxon>Agaricomycetes</taxon>
        <taxon>Agaricomycetidae</taxon>
        <taxon>Agaricales</taxon>
        <taxon>Marasmiineae</taxon>
        <taxon>Physalacriaceae</taxon>
        <taxon>Guyanagaster</taxon>
    </lineage>
</organism>
<protein>
    <submittedName>
        <fullName evidence="1">Uncharacterized protein</fullName>
    </submittedName>
</protein>
<evidence type="ECO:0000313" key="2">
    <source>
        <dbReference type="Proteomes" id="UP000812287"/>
    </source>
</evidence>
<dbReference type="GeneID" id="66099387"/>
<keyword evidence="2" id="KW-1185">Reference proteome</keyword>
<name>A0A9P7VUZ9_9AGAR</name>
<dbReference type="OrthoDB" id="2788229at2759"/>